<dbReference type="SUPFAM" id="SSF63829">
    <property type="entry name" value="Calcium-dependent phosphotriesterase"/>
    <property type="match status" value="1"/>
</dbReference>
<feature type="domain" description="SMP-30/Gluconolactonase/LRE-like region" evidence="3">
    <location>
        <begin position="1"/>
        <end position="75"/>
    </location>
</feature>
<evidence type="ECO:0000259" key="3">
    <source>
        <dbReference type="Pfam" id="PF08450"/>
    </source>
</evidence>
<reference evidence="5" key="1">
    <citation type="journal article" date="2019" name="Int. J. Syst. Evol. Microbiol.">
        <title>The Global Catalogue of Microorganisms (GCM) 10K type strain sequencing project: providing services to taxonomists for standard genome sequencing and annotation.</title>
        <authorList>
            <consortium name="The Broad Institute Genomics Platform"/>
            <consortium name="The Broad Institute Genome Sequencing Center for Infectious Disease"/>
            <person name="Wu L."/>
            <person name="Ma J."/>
        </authorList>
    </citation>
    <scope>NUCLEOTIDE SEQUENCE [LARGE SCALE GENOMIC DNA]</scope>
    <source>
        <strain evidence="5">CGMCC 4.7319</strain>
    </source>
</reference>
<accession>A0ABQ2INA3</accession>
<dbReference type="PANTHER" id="PTHR10907">
    <property type="entry name" value="REGUCALCIN"/>
    <property type="match status" value="1"/>
</dbReference>
<organism evidence="4 5">
    <name type="scientific">Lentzea pudingi</name>
    <dbReference type="NCBI Taxonomy" id="1789439"/>
    <lineage>
        <taxon>Bacteria</taxon>
        <taxon>Bacillati</taxon>
        <taxon>Actinomycetota</taxon>
        <taxon>Actinomycetes</taxon>
        <taxon>Pseudonocardiales</taxon>
        <taxon>Pseudonocardiaceae</taxon>
        <taxon>Lentzea</taxon>
    </lineage>
</organism>
<evidence type="ECO:0000313" key="4">
    <source>
        <dbReference type="EMBL" id="GGN14652.1"/>
    </source>
</evidence>
<evidence type="ECO:0000256" key="2">
    <source>
        <dbReference type="SAM" id="MobiDB-lite"/>
    </source>
</evidence>
<dbReference type="Pfam" id="PF08450">
    <property type="entry name" value="SGL"/>
    <property type="match status" value="1"/>
</dbReference>
<proteinExistence type="inferred from homology"/>
<name>A0ABQ2INA3_9PSEU</name>
<sequence length="133" mass="15267">MYLADSARGVVHRFDVDRDGELGSRRVSVHTPHHTPDGMTTDGAGNLWGAFWGASVVRRYRPDGRLDREVPLPVHQRLPRRPGPEPAVRHHREVRPVPALAARWRVVRDRRRRTRLSGRRIRPAVAFLIGVER</sequence>
<dbReference type="PANTHER" id="PTHR10907:SF47">
    <property type="entry name" value="REGUCALCIN"/>
    <property type="match status" value="1"/>
</dbReference>
<dbReference type="InterPro" id="IPR013658">
    <property type="entry name" value="SGL"/>
</dbReference>
<gene>
    <name evidence="4" type="ORF">GCM10011609_64010</name>
</gene>
<evidence type="ECO:0000256" key="1">
    <source>
        <dbReference type="ARBA" id="ARBA00008853"/>
    </source>
</evidence>
<dbReference type="Gene3D" id="2.120.10.30">
    <property type="entry name" value="TolB, C-terminal domain"/>
    <property type="match status" value="1"/>
</dbReference>
<dbReference type="EMBL" id="BMNC01000012">
    <property type="protein sequence ID" value="GGN14652.1"/>
    <property type="molecule type" value="Genomic_DNA"/>
</dbReference>
<keyword evidence="5" id="KW-1185">Reference proteome</keyword>
<dbReference type="Proteomes" id="UP000597656">
    <property type="component" value="Unassembled WGS sequence"/>
</dbReference>
<protein>
    <recommendedName>
        <fullName evidence="3">SMP-30/Gluconolactonase/LRE-like region domain-containing protein</fullName>
    </recommendedName>
</protein>
<comment type="similarity">
    <text evidence="1">Belongs to the SMP-30/CGR1 family.</text>
</comment>
<feature type="region of interest" description="Disordered" evidence="2">
    <location>
        <begin position="71"/>
        <end position="94"/>
    </location>
</feature>
<evidence type="ECO:0000313" key="5">
    <source>
        <dbReference type="Proteomes" id="UP000597656"/>
    </source>
</evidence>
<comment type="caution">
    <text evidence="4">The sequence shown here is derived from an EMBL/GenBank/DDBJ whole genome shotgun (WGS) entry which is preliminary data.</text>
</comment>
<dbReference type="InterPro" id="IPR011042">
    <property type="entry name" value="6-blade_b-propeller_TolB-like"/>
</dbReference>